<reference evidence="2" key="2">
    <citation type="journal article" date="2015" name="Data Brief">
        <title>Shoot transcriptome of the giant reed, Arundo donax.</title>
        <authorList>
            <person name="Barrero R.A."/>
            <person name="Guerrero F.D."/>
            <person name="Moolhuijzen P."/>
            <person name="Goolsby J.A."/>
            <person name="Tidwell J."/>
            <person name="Bellgard S.E."/>
            <person name="Bellgard M.I."/>
        </authorList>
    </citation>
    <scope>NUCLEOTIDE SEQUENCE</scope>
    <source>
        <tissue evidence="2">Shoot tissue taken approximately 20 cm above the soil surface</tissue>
    </source>
</reference>
<organism evidence="2">
    <name type="scientific">Arundo donax</name>
    <name type="common">Giant reed</name>
    <name type="synonym">Donax arundinaceus</name>
    <dbReference type="NCBI Taxonomy" id="35708"/>
    <lineage>
        <taxon>Eukaryota</taxon>
        <taxon>Viridiplantae</taxon>
        <taxon>Streptophyta</taxon>
        <taxon>Embryophyta</taxon>
        <taxon>Tracheophyta</taxon>
        <taxon>Spermatophyta</taxon>
        <taxon>Magnoliopsida</taxon>
        <taxon>Liliopsida</taxon>
        <taxon>Poales</taxon>
        <taxon>Poaceae</taxon>
        <taxon>PACMAD clade</taxon>
        <taxon>Arundinoideae</taxon>
        <taxon>Arundineae</taxon>
        <taxon>Arundo</taxon>
    </lineage>
</organism>
<feature type="region of interest" description="Disordered" evidence="1">
    <location>
        <begin position="1"/>
        <end position="50"/>
    </location>
</feature>
<name>A0A0A9B3L0_ARUDO</name>
<sequence>MSSSGRRAPVPPLGSQRRCRRRCGRDRARDPKSYPRQMSRRRCRPQACLS</sequence>
<evidence type="ECO:0000313" key="2">
    <source>
        <dbReference type="EMBL" id="JAD58564.1"/>
    </source>
</evidence>
<reference evidence="2" key="1">
    <citation type="submission" date="2014-09" db="EMBL/GenBank/DDBJ databases">
        <authorList>
            <person name="Magalhaes I.L.F."/>
            <person name="Oliveira U."/>
            <person name="Santos F.R."/>
            <person name="Vidigal T.H.D.A."/>
            <person name="Brescovit A.D."/>
            <person name="Santos A.J."/>
        </authorList>
    </citation>
    <scope>NUCLEOTIDE SEQUENCE</scope>
    <source>
        <tissue evidence="2">Shoot tissue taken approximately 20 cm above the soil surface</tissue>
    </source>
</reference>
<dbReference type="EMBL" id="GBRH01239331">
    <property type="protein sequence ID" value="JAD58564.1"/>
    <property type="molecule type" value="Transcribed_RNA"/>
</dbReference>
<accession>A0A0A9B3L0</accession>
<proteinExistence type="predicted"/>
<protein>
    <submittedName>
        <fullName evidence="2">Uncharacterized protein</fullName>
    </submittedName>
</protein>
<evidence type="ECO:0000256" key="1">
    <source>
        <dbReference type="SAM" id="MobiDB-lite"/>
    </source>
</evidence>
<dbReference type="AlphaFoldDB" id="A0A0A9B3L0"/>